<dbReference type="GO" id="GO:0008483">
    <property type="term" value="F:transaminase activity"/>
    <property type="evidence" value="ECO:0007669"/>
    <property type="project" value="UniProtKB-KW"/>
</dbReference>
<name>A0A4P6F3V5_9BACL</name>
<gene>
    <name evidence="7" type="ORF">ET464_00360</name>
</gene>
<evidence type="ECO:0000256" key="5">
    <source>
        <dbReference type="ARBA" id="ARBA00037974"/>
    </source>
</evidence>
<evidence type="ECO:0000256" key="2">
    <source>
        <dbReference type="ARBA" id="ARBA00012224"/>
    </source>
</evidence>
<dbReference type="EMBL" id="CP035492">
    <property type="protein sequence ID" value="QAY65068.1"/>
    <property type="molecule type" value="Genomic_DNA"/>
</dbReference>
<dbReference type="InterPro" id="IPR004839">
    <property type="entry name" value="Aminotransferase_I/II_large"/>
</dbReference>
<dbReference type="Proteomes" id="UP000293568">
    <property type="component" value="Chromosome"/>
</dbReference>
<keyword evidence="3" id="KW-0663">Pyridoxal phosphate</keyword>
<dbReference type="InterPro" id="IPR015424">
    <property type="entry name" value="PyrdxlP-dep_Trfase"/>
</dbReference>
<dbReference type="OrthoDB" id="9802872at2"/>
<dbReference type="Gene3D" id="3.40.640.10">
    <property type="entry name" value="Type I PLP-dependent aspartate aminotransferase-like (Major domain)"/>
    <property type="match status" value="1"/>
</dbReference>
<dbReference type="InterPro" id="IPR027619">
    <property type="entry name" value="C-S_lyase_PatB-like"/>
</dbReference>
<dbReference type="RefSeq" id="WP_129437241.1">
    <property type="nucleotide sequence ID" value="NZ_CP035492.1"/>
</dbReference>
<dbReference type="GO" id="GO:0030170">
    <property type="term" value="F:pyridoxal phosphate binding"/>
    <property type="evidence" value="ECO:0007669"/>
    <property type="project" value="InterPro"/>
</dbReference>
<keyword evidence="7" id="KW-0032">Aminotransferase</keyword>
<dbReference type="GO" id="GO:0047804">
    <property type="term" value="F:cysteine-S-conjugate beta-lyase activity"/>
    <property type="evidence" value="ECO:0007669"/>
    <property type="project" value="UniProtKB-EC"/>
</dbReference>
<dbReference type="InterPro" id="IPR015421">
    <property type="entry name" value="PyrdxlP-dep_Trfase_major"/>
</dbReference>
<evidence type="ECO:0000259" key="6">
    <source>
        <dbReference type="Pfam" id="PF00155"/>
    </source>
</evidence>
<evidence type="ECO:0000256" key="3">
    <source>
        <dbReference type="ARBA" id="ARBA00022898"/>
    </source>
</evidence>
<sequence length="393" mass="44241">MKYDFDRIIDRTGTRAVKWDSQFLDKVMDAKDALPLWVADTDFPAPEVVVEALRSRVEHRIFGYPYADDAYYDSVIYWMDKRHGWPVRKEWISIMPGIVPALSFIVRAFTEPGEGVIIQEPVYAPFRQTIEGHGRQLLNNKLVETDSGYCIDYEDLESKAAMPAAKLLILCNPHNPVGRVWSEEELRKVGDICLKHGVLVVSDEIHHDLILFGNKHTCYAKLGEQYAAQSIVCTAPSKTFNIAGLSTSNIITPNPALKKRLDKEMNLFHVGGANLLGLTAAAAAYSPEGEEWLEQLLAYLEGNAVFVKNFLAEKLPKVRYRLPEGTYLAWLDFRGIMGSSKQLERTIKKEAKVLLNPGFGFGEGGDGFMRLNFGCPRAVLEEALERISRPFQV</sequence>
<reference evidence="7 8" key="1">
    <citation type="submission" date="2019-01" db="EMBL/GenBank/DDBJ databases">
        <title>Genome sequencing of strain FW100M-2.</title>
        <authorList>
            <person name="Heo J."/>
            <person name="Kim S.-J."/>
            <person name="Kim J.-S."/>
            <person name="Hong S.-B."/>
            <person name="Kwon S.-W."/>
        </authorList>
    </citation>
    <scope>NUCLEOTIDE SEQUENCE [LARGE SCALE GENOMIC DNA]</scope>
    <source>
        <strain evidence="7 8">FW100M-2</strain>
    </source>
</reference>
<accession>A0A4P6F3V5</accession>
<dbReference type="PANTHER" id="PTHR43525">
    <property type="entry name" value="PROTEIN MALY"/>
    <property type="match status" value="1"/>
</dbReference>
<evidence type="ECO:0000256" key="1">
    <source>
        <dbReference type="ARBA" id="ARBA00001933"/>
    </source>
</evidence>
<keyword evidence="4" id="KW-0456">Lyase</keyword>
<dbReference type="KEGG" id="pprt:ET464_00360"/>
<protein>
    <recommendedName>
        <fullName evidence="2">cysteine-S-conjugate beta-lyase</fullName>
        <ecNumber evidence="2">4.4.1.13</ecNumber>
    </recommendedName>
</protein>
<dbReference type="Gene3D" id="3.90.1150.10">
    <property type="entry name" value="Aspartate Aminotransferase, domain 1"/>
    <property type="match status" value="1"/>
</dbReference>
<dbReference type="AlphaFoldDB" id="A0A4P6F3V5"/>
<dbReference type="EC" id="4.4.1.13" evidence="2"/>
<proteinExistence type="inferred from homology"/>
<dbReference type="InterPro" id="IPR015422">
    <property type="entry name" value="PyrdxlP-dep_Trfase_small"/>
</dbReference>
<evidence type="ECO:0000313" key="7">
    <source>
        <dbReference type="EMBL" id="QAY65068.1"/>
    </source>
</evidence>
<dbReference type="NCBIfam" id="TIGR04350">
    <property type="entry name" value="C_S_lyase_PatB"/>
    <property type="match status" value="1"/>
</dbReference>
<keyword evidence="7" id="KW-0808">Transferase</keyword>
<evidence type="ECO:0000313" key="8">
    <source>
        <dbReference type="Proteomes" id="UP000293568"/>
    </source>
</evidence>
<comment type="cofactor">
    <cofactor evidence="1">
        <name>pyridoxal 5'-phosphate</name>
        <dbReference type="ChEBI" id="CHEBI:597326"/>
    </cofactor>
</comment>
<organism evidence="7 8">
    <name type="scientific">Paenibacillus protaetiae</name>
    <dbReference type="NCBI Taxonomy" id="2509456"/>
    <lineage>
        <taxon>Bacteria</taxon>
        <taxon>Bacillati</taxon>
        <taxon>Bacillota</taxon>
        <taxon>Bacilli</taxon>
        <taxon>Bacillales</taxon>
        <taxon>Paenibacillaceae</taxon>
        <taxon>Paenibacillus</taxon>
    </lineage>
</organism>
<dbReference type="SUPFAM" id="SSF53383">
    <property type="entry name" value="PLP-dependent transferases"/>
    <property type="match status" value="1"/>
</dbReference>
<feature type="domain" description="Aminotransferase class I/classII large" evidence="6">
    <location>
        <begin position="41"/>
        <end position="387"/>
    </location>
</feature>
<evidence type="ECO:0000256" key="4">
    <source>
        <dbReference type="ARBA" id="ARBA00023239"/>
    </source>
</evidence>
<dbReference type="CDD" id="cd00609">
    <property type="entry name" value="AAT_like"/>
    <property type="match status" value="1"/>
</dbReference>
<dbReference type="InterPro" id="IPR051798">
    <property type="entry name" value="Class-II_PLP-Dep_Aminotrans"/>
</dbReference>
<dbReference type="Pfam" id="PF00155">
    <property type="entry name" value="Aminotran_1_2"/>
    <property type="match status" value="1"/>
</dbReference>
<keyword evidence="8" id="KW-1185">Reference proteome</keyword>
<dbReference type="PANTHER" id="PTHR43525:SF1">
    <property type="entry name" value="PROTEIN MALY"/>
    <property type="match status" value="1"/>
</dbReference>
<comment type="similarity">
    <text evidence="5">Belongs to the class-II pyridoxal-phosphate-dependent aminotransferase family. MalY/PatB cystathionine beta-lyase subfamily.</text>
</comment>